<feature type="compositionally biased region" description="Low complexity" evidence="1">
    <location>
        <begin position="219"/>
        <end position="229"/>
    </location>
</feature>
<keyword evidence="5" id="KW-1185">Reference proteome</keyword>
<protein>
    <submittedName>
        <fullName evidence="4">Uncharacterized protein</fullName>
    </submittedName>
</protein>
<proteinExistence type="predicted"/>
<comment type="caution">
    <text evidence="4">The sequence shown here is derived from an EMBL/GenBank/DDBJ whole genome shotgun (WGS) entry which is preliminary data.</text>
</comment>
<dbReference type="EMBL" id="PITK01000455">
    <property type="protein sequence ID" value="TBU13365.1"/>
    <property type="molecule type" value="Genomic_DNA"/>
</dbReference>
<feature type="compositionally biased region" description="Basic residues" evidence="1">
    <location>
        <begin position="235"/>
        <end position="248"/>
    </location>
</feature>
<accession>A0A4Q9M014</accession>
<evidence type="ECO:0000256" key="1">
    <source>
        <dbReference type="SAM" id="MobiDB-lite"/>
    </source>
</evidence>
<feature type="chain" id="PRO_5036120566" evidence="2">
    <location>
        <begin position="20"/>
        <end position="421"/>
    </location>
</feature>
<sequence>MIFSSWKVNILFCIAIAAAQNVVIIKGKCGVNPADICKANGYEGVVANGQNVPYLMEMLNNNKFASAGVSGWNDHLGNFVLRNNGSLAPFEPLTNNSEYAFCVGPCPCPERPFPIGYRPSPPNQPMPCPPMPVPPMPCPPMPCPPMPCPPMPCPPMPCPPMPCPPMPCPPRPFPPMPCPPMPCPPMPCPPRPIPCPPNPCYPNRHKRHHKKHHRKHDSCSSSSSSSSSDSDCKPCHPKKSHCPSLSKKHCKVKKGPFKCKGKGDVTRLEVDKMFCSKTFIYNPRELFCGDKIKVREIVSKNTNVCKDILLQPLLFGKHREGKLSYPALLRFPCFLIELIKALCERCKIYRPCLYIDKCNRLYVLIHKKLYCIKFMKNVQYFRPETAKCFKLVPISRRKTCKLIQSGLYGIVFDPNAPQCCA</sequence>
<feature type="region of interest" description="Disordered" evidence="1">
    <location>
        <begin position="211"/>
        <end position="248"/>
    </location>
</feature>
<reference evidence="4 5" key="1">
    <citation type="submission" date="2017-12" db="EMBL/GenBank/DDBJ databases">
        <authorList>
            <person name="Pombert J.-F."/>
            <person name="Haag K.L."/>
            <person name="Ebert D."/>
        </authorList>
    </citation>
    <scope>NUCLEOTIDE SEQUENCE [LARGE SCALE GENOMIC DNA]</scope>
    <source>
        <strain evidence="4">IL-G-3</strain>
    </source>
</reference>
<dbReference type="EMBL" id="PITK01000616">
    <property type="protein sequence ID" value="TBU12820.1"/>
    <property type="molecule type" value="Genomic_DNA"/>
</dbReference>
<dbReference type="STRING" id="1176355.A0A4Q9M014"/>
<evidence type="ECO:0000313" key="4">
    <source>
        <dbReference type="EMBL" id="TBU13365.1"/>
    </source>
</evidence>
<feature type="signal peptide" evidence="2">
    <location>
        <begin position="1"/>
        <end position="19"/>
    </location>
</feature>
<name>A0A4Q9M014_9MICR</name>
<evidence type="ECO:0000313" key="3">
    <source>
        <dbReference type="EMBL" id="TBU12820.1"/>
    </source>
</evidence>
<dbReference type="VEuPathDB" id="MicrosporidiaDB:CWI38_0455p0010"/>
<gene>
    <name evidence="4" type="ORF">CWI38_0455p0010</name>
    <name evidence="3" type="ORF">CWI38_0616p0010</name>
</gene>
<dbReference type="AlphaFoldDB" id="A0A4Q9M014"/>
<evidence type="ECO:0000256" key="2">
    <source>
        <dbReference type="SAM" id="SignalP"/>
    </source>
</evidence>
<dbReference type="Proteomes" id="UP000292282">
    <property type="component" value="Unassembled WGS sequence"/>
</dbReference>
<dbReference type="OrthoDB" id="2196318at2759"/>
<keyword evidence="2" id="KW-0732">Signal</keyword>
<dbReference type="VEuPathDB" id="MicrosporidiaDB:CWI38_0616p0010"/>
<organism evidence="4 5">
    <name type="scientific">Hamiltosporidium tvaerminnensis</name>
    <dbReference type="NCBI Taxonomy" id="1176355"/>
    <lineage>
        <taxon>Eukaryota</taxon>
        <taxon>Fungi</taxon>
        <taxon>Fungi incertae sedis</taxon>
        <taxon>Microsporidia</taxon>
        <taxon>Dubosqiidae</taxon>
        <taxon>Hamiltosporidium</taxon>
    </lineage>
</organism>
<evidence type="ECO:0000313" key="5">
    <source>
        <dbReference type="Proteomes" id="UP000292282"/>
    </source>
</evidence>